<evidence type="ECO:0000259" key="7">
    <source>
        <dbReference type="PROSITE" id="PS51366"/>
    </source>
</evidence>
<proteinExistence type="inferred from homology"/>
<evidence type="ECO:0000256" key="1">
    <source>
        <dbReference type="ARBA" id="ARBA00004496"/>
    </source>
</evidence>
<dbReference type="FunFam" id="1.25.40.180:FF:000009">
    <property type="entry name" value="programmed cell death protein 4"/>
    <property type="match status" value="1"/>
</dbReference>
<feature type="compositionally biased region" description="Low complexity" evidence="6">
    <location>
        <begin position="264"/>
        <end position="366"/>
    </location>
</feature>
<dbReference type="SUPFAM" id="SSF48371">
    <property type="entry name" value="ARM repeat"/>
    <property type="match status" value="1"/>
</dbReference>
<evidence type="ECO:0000256" key="3">
    <source>
        <dbReference type="ARBA" id="ARBA00022490"/>
    </source>
</evidence>
<evidence type="ECO:0000256" key="5">
    <source>
        <dbReference type="ARBA" id="ARBA00023242"/>
    </source>
</evidence>
<gene>
    <name evidence="8" type="ORF">Pcinc_009037</name>
</gene>
<evidence type="ECO:0000313" key="9">
    <source>
        <dbReference type="Proteomes" id="UP001286313"/>
    </source>
</evidence>
<dbReference type="InterPro" id="IPR016024">
    <property type="entry name" value="ARM-type_fold"/>
</dbReference>
<protein>
    <recommendedName>
        <fullName evidence="7">MI domain-containing protein</fullName>
    </recommendedName>
</protein>
<comment type="caution">
    <text evidence="8">The sequence shown here is derived from an EMBL/GenBank/DDBJ whole genome shotgun (WGS) entry which is preliminary data.</text>
</comment>
<reference evidence="8" key="1">
    <citation type="submission" date="2023-10" db="EMBL/GenBank/DDBJ databases">
        <title>Genome assemblies of two species of porcelain crab, Petrolisthes cinctipes and Petrolisthes manimaculis (Anomura: Porcellanidae).</title>
        <authorList>
            <person name="Angst P."/>
        </authorList>
    </citation>
    <scope>NUCLEOTIDE SEQUENCE</scope>
    <source>
        <strain evidence="8">PB745_01</strain>
        <tissue evidence="8">Gill</tissue>
    </source>
</reference>
<dbReference type="PANTHER" id="PTHR12626:SF0">
    <property type="entry name" value="PROGRAMMED CELL DEATH PROTEIN 4"/>
    <property type="match status" value="1"/>
</dbReference>
<comment type="subcellular location">
    <subcellularLocation>
        <location evidence="1">Cytoplasm</location>
    </subcellularLocation>
</comment>
<sequence length="449" mass="49833">MTGGAGGKGTWGALGSELAEEEVDGAIDPNDPNYDEANPEHRDFKLKVINLDRSDEELQKQISSLVAEYFDHGDTQEAYLSLDEAGLGRGSRAHLVLVAAVELAMEHKPSHREMTSVLLADLYGHHLFETHYAKGYDMLIKNLSELVLDTPEAPTILGNFIARSIADDCIPPKFLQSYKGKVDCEHAVVTLARSDSLLSMRHGLVRLDNVWGVGGGTRPVKYLVKKMALLLEEFLSSADIAEATRCLLELEVPHFHHELEEQQESSPVPQEEQQESSPVPQEEQQESSPVPQEEQQESSPVPQEEQQESSPVPQEEQQESSPVPQEEQQESSPVPQEEQQESSPVPQEEQQESSPISMEEQQESSPISVEEQQESSPISVEEQQESSPISVEEQQESSPISVEEQQESSPISVEEQQESSPISVEEQQESSPISVEEQQESSPISVEEQ</sequence>
<dbReference type="Gene3D" id="1.25.40.180">
    <property type="match status" value="2"/>
</dbReference>
<dbReference type="Proteomes" id="UP001286313">
    <property type="component" value="Unassembled WGS sequence"/>
</dbReference>
<feature type="region of interest" description="Disordered" evidence="6">
    <location>
        <begin position="1"/>
        <end position="39"/>
    </location>
</feature>
<keyword evidence="4" id="KW-0677">Repeat</keyword>
<dbReference type="Pfam" id="PF02847">
    <property type="entry name" value="MA3"/>
    <property type="match status" value="2"/>
</dbReference>
<dbReference type="AlphaFoldDB" id="A0AAE1G603"/>
<feature type="region of interest" description="Disordered" evidence="6">
    <location>
        <begin position="259"/>
        <end position="449"/>
    </location>
</feature>
<organism evidence="8 9">
    <name type="scientific">Petrolisthes cinctipes</name>
    <name type="common">Flat porcelain crab</name>
    <dbReference type="NCBI Taxonomy" id="88211"/>
    <lineage>
        <taxon>Eukaryota</taxon>
        <taxon>Metazoa</taxon>
        <taxon>Ecdysozoa</taxon>
        <taxon>Arthropoda</taxon>
        <taxon>Crustacea</taxon>
        <taxon>Multicrustacea</taxon>
        <taxon>Malacostraca</taxon>
        <taxon>Eumalacostraca</taxon>
        <taxon>Eucarida</taxon>
        <taxon>Decapoda</taxon>
        <taxon>Pleocyemata</taxon>
        <taxon>Anomura</taxon>
        <taxon>Galatheoidea</taxon>
        <taxon>Porcellanidae</taxon>
        <taxon>Petrolisthes</taxon>
    </lineage>
</organism>
<feature type="compositionally biased region" description="Gly residues" evidence="6">
    <location>
        <begin position="1"/>
        <end position="12"/>
    </location>
</feature>
<evidence type="ECO:0000256" key="6">
    <source>
        <dbReference type="SAM" id="MobiDB-lite"/>
    </source>
</evidence>
<dbReference type="InterPro" id="IPR039778">
    <property type="entry name" value="PDCD4"/>
</dbReference>
<dbReference type="PROSITE" id="PS51366">
    <property type="entry name" value="MI"/>
    <property type="match status" value="1"/>
</dbReference>
<accession>A0AAE1G603</accession>
<dbReference type="GO" id="GO:0005634">
    <property type="term" value="C:nucleus"/>
    <property type="evidence" value="ECO:0007669"/>
    <property type="project" value="TreeGrafter"/>
</dbReference>
<dbReference type="GO" id="GO:0005829">
    <property type="term" value="C:cytosol"/>
    <property type="evidence" value="ECO:0007669"/>
    <property type="project" value="TreeGrafter"/>
</dbReference>
<evidence type="ECO:0000256" key="2">
    <source>
        <dbReference type="ARBA" id="ARBA00005497"/>
    </source>
</evidence>
<feature type="compositionally biased region" description="Polar residues" evidence="6">
    <location>
        <begin position="440"/>
        <end position="449"/>
    </location>
</feature>
<keyword evidence="3" id="KW-0963">Cytoplasm</keyword>
<evidence type="ECO:0000313" key="8">
    <source>
        <dbReference type="EMBL" id="KAK3886812.1"/>
    </source>
</evidence>
<dbReference type="GO" id="GO:0045892">
    <property type="term" value="P:negative regulation of DNA-templated transcription"/>
    <property type="evidence" value="ECO:0007669"/>
    <property type="project" value="InterPro"/>
</dbReference>
<keyword evidence="5" id="KW-0539">Nucleus</keyword>
<name>A0AAE1G603_PETCI</name>
<dbReference type="PANTHER" id="PTHR12626">
    <property type="entry name" value="PROGRAMMED CELL DEATH 4"/>
    <property type="match status" value="1"/>
</dbReference>
<feature type="domain" description="MI" evidence="7">
    <location>
        <begin position="57"/>
        <end position="180"/>
    </location>
</feature>
<comment type="similarity">
    <text evidence="2">Belongs to the PDCD4 family.</text>
</comment>
<dbReference type="SMART" id="SM00544">
    <property type="entry name" value="MA3"/>
    <property type="match status" value="1"/>
</dbReference>
<keyword evidence="9" id="KW-1185">Reference proteome</keyword>
<dbReference type="InterPro" id="IPR003891">
    <property type="entry name" value="Initiation_fac_eIF4g_MI"/>
</dbReference>
<dbReference type="EMBL" id="JAWQEG010000668">
    <property type="protein sequence ID" value="KAK3886812.1"/>
    <property type="molecule type" value="Genomic_DNA"/>
</dbReference>
<evidence type="ECO:0000256" key="4">
    <source>
        <dbReference type="ARBA" id="ARBA00022737"/>
    </source>
</evidence>